<dbReference type="InterPro" id="IPR006311">
    <property type="entry name" value="TAT_signal"/>
</dbReference>
<gene>
    <name evidence="2" type="ORF">CRECT_0407</name>
</gene>
<dbReference type="PRINTS" id="PR00368">
    <property type="entry name" value="FADPNR"/>
</dbReference>
<dbReference type="Pfam" id="PF07992">
    <property type="entry name" value="Pyr_redox_2"/>
    <property type="match status" value="1"/>
</dbReference>
<accession>A0A6G5QKG9</accession>
<evidence type="ECO:0000259" key="1">
    <source>
        <dbReference type="Pfam" id="PF07992"/>
    </source>
</evidence>
<dbReference type="AlphaFoldDB" id="A0A6G5QKG9"/>
<protein>
    <submittedName>
        <fullName evidence="2">Putative NADH dehydrogenase</fullName>
    </submittedName>
</protein>
<name>A0A6G5QKG9_CAMRE</name>
<dbReference type="GO" id="GO:0070221">
    <property type="term" value="P:sulfide oxidation, using sulfide:quinone oxidoreductase"/>
    <property type="evidence" value="ECO:0007669"/>
    <property type="project" value="TreeGrafter"/>
</dbReference>
<dbReference type="InterPro" id="IPR036188">
    <property type="entry name" value="FAD/NAD-bd_sf"/>
</dbReference>
<dbReference type="PANTHER" id="PTHR10632:SF2">
    <property type="entry name" value="SULFIDE:QUINONE OXIDOREDUCTASE, MITOCHONDRIAL"/>
    <property type="match status" value="1"/>
</dbReference>
<dbReference type="SUPFAM" id="SSF51905">
    <property type="entry name" value="FAD/NAD(P)-binding domain"/>
    <property type="match status" value="2"/>
</dbReference>
<dbReference type="Gene3D" id="3.50.50.100">
    <property type="match status" value="1"/>
</dbReference>
<sequence length="448" mass="48836">MKSIGRRGALKILGAAGLAAAGVASVDKLNAGENEDIRSNILIIGGGLGGISLAAKLRRDMPNAALTILDKDEYFYYQPGFTLIAAGVYLPEDITYEKANLIPEGVTWIKQNAASIEPSSNSVTLEDGSNLTYDYLVIASGTEYEFENVKGINAEDVGNGAITSIYTIPGALHMTQMMKKLGKEGGKAVFSDNKTPMKCSGANKKVTLLTEDMARNLGGRDKLDIAIYSGARTIFSSPIYAKMIEGMLEERDVKYFTSHQLVEVDKSANIAVFERYMPYRENGEDKLAKELVEVKFDFLHLVPRMKASKIYANAGLSVEKGDVAGNWISLTRETLQHSKFKNIFAIGDVCGFPAGKTGASIRKMYPVLAQNLADVIKGHEPSAKYGGYTACPLLTKFGKAVMVEFNWTGKPEPTIACMGATRESYLNWAMKLYMMKPMVMQGMIRGLA</sequence>
<evidence type="ECO:0000313" key="3">
    <source>
        <dbReference type="Proteomes" id="UP000502377"/>
    </source>
</evidence>
<dbReference type="GO" id="GO:0070224">
    <property type="term" value="F:sulfide:quinone oxidoreductase activity"/>
    <property type="evidence" value="ECO:0007669"/>
    <property type="project" value="TreeGrafter"/>
</dbReference>
<dbReference type="InterPro" id="IPR023753">
    <property type="entry name" value="FAD/NAD-binding_dom"/>
</dbReference>
<dbReference type="KEGG" id="crx:CRECT_0407"/>
<dbReference type="Proteomes" id="UP000502377">
    <property type="component" value="Chromosome"/>
</dbReference>
<reference evidence="2 3" key="1">
    <citation type="submission" date="2016-07" db="EMBL/GenBank/DDBJ databases">
        <title>Comparative genomics of the Campylobacter concisus group.</title>
        <authorList>
            <person name="Miller W.G."/>
            <person name="Yee E."/>
            <person name="Chapman M.H."/>
            <person name="Huynh S."/>
            <person name="Bono J.L."/>
            <person name="On S.L.W."/>
            <person name="StLeger J."/>
            <person name="Foster G."/>
            <person name="Parker C.T."/>
        </authorList>
    </citation>
    <scope>NUCLEOTIDE SEQUENCE [LARGE SCALE GENOMIC DNA]</scope>
    <source>
        <strain evidence="2 3">ATCC 33238</strain>
    </source>
</reference>
<dbReference type="InterPro" id="IPR015904">
    <property type="entry name" value="Sulphide_quinone_reductase"/>
</dbReference>
<feature type="domain" description="FAD/NAD(P)-binding" evidence="1">
    <location>
        <begin position="40"/>
        <end position="157"/>
    </location>
</feature>
<dbReference type="EMBL" id="CP012543">
    <property type="protein sequence ID" value="QCD46102.1"/>
    <property type="molecule type" value="Genomic_DNA"/>
</dbReference>
<evidence type="ECO:0000313" key="2">
    <source>
        <dbReference type="EMBL" id="QCD46102.1"/>
    </source>
</evidence>
<dbReference type="GO" id="GO:0071949">
    <property type="term" value="F:FAD binding"/>
    <property type="evidence" value="ECO:0007669"/>
    <property type="project" value="TreeGrafter"/>
</dbReference>
<dbReference type="PANTHER" id="PTHR10632">
    <property type="entry name" value="SULFIDE:QUINONE OXIDOREDUCTASE"/>
    <property type="match status" value="1"/>
</dbReference>
<organism evidence="2 3">
    <name type="scientific">Campylobacter rectus</name>
    <name type="common">Wolinella recta</name>
    <dbReference type="NCBI Taxonomy" id="203"/>
    <lineage>
        <taxon>Bacteria</taxon>
        <taxon>Pseudomonadati</taxon>
        <taxon>Campylobacterota</taxon>
        <taxon>Epsilonproteobacteria</taxon>
        <taxon>Campylobacterales</taxon>
        <taxon>Campylobacteraceae</taxon>
        <taxon>Campylobacter</taxon>
    </lineage>
</organism>
<proteinExistence type="predicted"/>
<dbReference type="PROSITE" id="PS51318">
    <property type="entry name" value="TAT"/>
    <property type="match status" value="1"/>
</dbReference>
<dbReference type="RefSeq" id="WP_004320519.1">
    <property type="nucleotide sequence ID" value="NZ_CP012543.1"/>
</dbReference>